<dbReference type="AlphaFoldDB" id="A0A514CG05"/>
<reference evidence="1 2" key="1">
    <citation type="submission" date="2019-06" db="EMBL/GenBank/DDBJ databases">
        <title>Echinicola alkalisoli sp. nov. isolated from saline soil.</title>
        <authorList>
            <person name="Sun J.-Q."/>
            <person name="Xu L."/>
        </authorList>
    </citation>
    <scope>NUCLEOTIDE SEQUENCE [LARGE SCALE GENOMIC DNA]</scope>
    <source>
        <strain evidence="1 2">LN3S3</strain>
    </source>
</reference>
<keyword evidence="2" id="KW-1185">Reference proteome</keyword>
<dbReference type="Proteomes" id="UP000316614">
    <property type="component" value="Chromosome"/>
</dbReference>
<dbReference type="RefSeq" id="WP_141613996.1">
    <property type="nucleotide sequence ID" value="NZ_CP041253.1"/>
</dbReference>
<proteinExistence type="predicted"/>
<evidence type="ECO:0000313" key="1">
    <source>
        <dbReference type="EMBL" id="QDH78742.1"/>
    </source>
</evidence>
<sequence>MFAENADITNLRVESLKTENTGQRVEIIAYDENDDPVHNIRFFNENGDLAVEVDQDIDSDFEGNPIAGIKASNPGDIDKPSVMSGNGVFSSGSASDVVSASAGIPKHNCSIGGRLDQRNIDPNGVSAGVMGWNIK</sequence>
<evidence type="ECO:0000313" key="2">
    <source>
        <dbReference type="Proteomes" id="UP000316614"/>
    </source>
</evidence>
<dbReference type="EMBL" id="CP041253">
    <property type="protein sequence ID" value="QDH78742.1"/>
    <property type="molecule type" value="Genomic_DNA"/>
</dbReference>
<gene>
    <name evidence="1" type="ORF">FKX85_06705</name>
</gene>
<dbReference type="KEGG" id="echi:FKX85_06705"/>
<dbReference type="OrthoDB" id="1031347at2"/>
<accession>A0A514CG05</accession>
<name>A0A514CG05_9BACT</name>
<organism evidence="1 2">
    <name type="scientific">Echinicola soli</name>
    <dbReference type="NCBI Taxonomy" id="2591634"/>
    <lineage>
        <taxon>Bacteria</taxon>
        <taxon>Pseudomonadati</taxon>
        <taxon>Bacteroidota</taxon>
        <taxon>Cytophagia</taxon>
        <taxon>Cytophagales</taxon>
        <taxon>Cyclobacteriaceae</taxon>
        <taxon>Echinicola</taxon>
    </lineage>
</organism>
<protein>
    <submittedName>
        <fullName evidence="1">Uncharacterized protein</fullName>
    </submittedName>
</protein>